<gene>
    <name evidence="1" type="ORF">BTN85_0332</name>
</gene>
<keyword evidence="2" id="KW-1185">Reference proteome</keyword>
<dbReference type="EMBL" id="MSDW01000001">
    <property type="protein sequence ID" value="OKY77856.1"/>
    <property type="molecule type" value="Genomic_DNA"/>
</dbReference>
<organism evidence="1 2">
    <name type="scientific">Methanohalarchaeum thermophilum</name>
    <dbReference type="NCBI Taxonomy" id="1903181"/>
    <lineage>
        <taxon>Archaea</taxon>
        <taxon>Methanobacteriati</taxon>
        <taxon>Methanobacteriota</taxon>
        <taxon>Methanonatronarchaeia</taxon>
        <taxon>Methanonatronarchaeales</taxon>
        <taxon>Methanonatronarchaeaceae</taxon>
        <taxon>Candidatus Methanohalarchaeum</taxon>
    </lineage>
</organism>
<dbReference type="STRING" id="1903181.BTN85_0332"/>
<dbReference type="GO" id="GO:0016874">
    <property type="term" value="F:ligase activity"/>
    <property type="evidence" value="ECO:0007669"/>
    <property type="project" value="UniProtKB-KW"/>
</dbReference>
<keyword evidence="1" id="KW-0436">Ligase</keyword>
<accession>A0A1Q6DU21</accession>
<dbReference type="GO" id="GO:0005524">
    <property type="term" value="F:ATP binding"/>
    <property type="evidence" value="ECO:0007669"/>
    <property type="project" value="InterPro"/>
</dbReference>
<sequence length="436" mass="50097">MKEIRPGKIEDIINYSKFLGFKQISVKEIREKQDPNLIRKLYEDSVSYLRENSKNKISNDKFFLGSVDFMVEKKDEENIFRVIEANGGSSRGLSSLTPFCWKRCYKGLISTINFVQKPCPLVLIAYPKNDKLFYEKLILSDYFSDETGLETKLPSEDIEKGGIVLGSYPNVLNYIELKNGVPHFKGKKIDVMVGDGLARRIPSYTEKILENEINITLANPIYPITDEKASIYNVVKENRDKLKEFNIEPLEFWRVHDKQELIDIVEKNLDKSDLVIKPARGSGGRGIEVIKNQKNALSKINKSLDEFSEEFSYKKEGFPYTITEKVNSKPVYWLGSNRNFDLRIYVTRLDEELIPCGGLGRAALAPKTEEYKKESFVVNLSGYEGLDINRGIPFNKDNFEKLGLSEEEVTNLLKASTILFKKTVDNYKKSFNYIKD</sequence>
<evidence type="ECO:0000313" key="1">
    <source>
        <dbReference type="EMBL" id="OKY77856.1"/>
    </source>
</evidence>
<comment type="caution">
    <text evidence="1">The sequence shown here is derived from an EMBL/GenBank/DDBJ whole genome shotgun (WGS) entry which is preliminary data.</text>
</comment>
<dbReference type="SUPFAM" id="SSF56059">
    <property type="entry name" value="Glutathione synthetase ATP-binding domain-like"/>
    <property type="match status" value="1"/>
</dbReference>
<dbReference type="InParanoid" id="A0A1Q6DU21"/>
<dbReference type="Proteomes" id="UP000185744">
    <property type="component" value="Unassembled WGS sequence"/>
</dbReference>
<proteinExistence type="predicted"/>
<reference evidence="1" key="1">
    <citation type="submission" date="2016-12" db="EMBL/GenBank/DDBJ databases">
        <title>Discovery of methanogenic haloarchaea.</title>
        <authorList>
            <person name="Sorokin D.Y."/>
            <person name="Makarova K.S."/>
            <person name="Abbas B."/>
            <person name="Ferrer M."/>
            <person name="Golyshin P.N."/>
        </authorList>
    </citation>
    <scope>NUCLEOTIDE SEQUENCE [LARGE SCALE GENOMIC DNA]</scope>
    <source>
        <strain evidence="1">HMET1</strain>
    </source>
</reference>
<evidence type="ECO:0000313" key="2">
    <source>
        <dbReference type="Proteomes" id="UP000185744"/>
    </source>
</evidence>
<name>A0A1Q6DU21_METT1</name>
<dbReference type="AlphaFoldDB" id="A0A1Q6DU21"/>
<dbReference type="Gene3D" id="3.30.1490.20">
    <property type="entry name" value="ATP-grasp fold, A domain"/>
    <property type="match status" value="1"/>
</dbReference>
<dbReference type="InterPro" id="IPR013815">
    <property type="entry name" value="ATP_grasp_subdomain_1"/>
</dbReference>
<protein>
    <submittedName>
        <fullName evidence="1">Phosphoribosylamine-glycine ligase PurD</fullName>
    </submittedName>
</protein>